<dbReference type="Proteomes" id="UP001055172">
    <property type="component" value="Unassembled WGS sequence"/>
</dbReference>
<evidence type="ECO:0000313" key="1">
    <source>
        <dbReference type="EMBL" id="GJC88403.1"/>
    </source>
</evidence>
<proteinExistence type="predicted"/>
<sequence>MIARLIACRDRLLEASERGMDIDRGQDVGASGRNDREWRMWTQTLPPIAFEIARETKELVQRVDRLAGNGDDDFS</sequence>
<protein>
    <submittedName>
        <fullName evidence="1">Uncharacterized protein</fullName>
    </submittedName>
</protein>
<dbReference type="EMBL" id="BPPX01000032">
    <property type="protein sequence ID" value="GJC88403.1"/>
    <property type="molecule type" value="Genomic_DNA"/>
</dbReference>
<comment type="caution">
    <text evidence="1">The sequence shown here is derived from an EMBL/GenBank/DDBJ whole genome shotgun (WGS) entry which is preliminary data.</text>
</comment>
<accession>A0AA37GYI5</accession>
<keyword evidence="2" id="KW-1185">Reference proteome</keyword>
<gene>
    <name evidence="1" type="ORF">ColLi_11241</name>
</gene>
<organism evidence="1 2">
    <name type="scientific">Colletotrichum liriopes</name>
    <dbReference type="NCBI Taxonomy" id="708192"/>
    <lineage>
        <taxon>Eukaryota</taxon>
        <taxon>Fungi</taxon>
        <taxon>Dikarya</taxon>
        <taxon>Ascomycota</taxon>
        <taxon>Pezizomycotina</taxon>
        <taxon>Sordariomycetes</taxon>
        <taxon>Hypocreomycetidae</taxon>
        <taxon>Glomerellales</taxon>
        <taxon>Glomerellaceae</taxon>
        <taxon>Colletotrichum</taxon>
        <taxon>Colletotrichum spaethianum species complex</taxon>
    </lineage>
</organism>
<name>A0AA37GYI5_9PEZI</name>
<evidence type="ECO:0000313" key="2">
    <source>
        <dbReference type="Proteomes" id="UP001055172"/>
    </source>
</evidence>
<dbReference type="AlphaFoldDB" id="A0AA37GYI5"/>
<reference evidence="1 2" key="1">
    <citation type="submission" date="2021-07" db="EMBL/GenBank/DDBJ databases">
        <title>Genome data of Colletotrichum spaethianum.</title>
        <authorList>
            <person name="Utami Y.D."/>
            <person name="Hiruma K."/>
        </authorList>
    </citation>
    <scope>NUCLEOTIDE SEQUENCE [LARGE SCALE GENOMIC DNA]</scope>
    <source>
        <strain evidence="1 2">MAFF 242679</strain>
    </source>
</reference>